<accession>A0A917DMM3</accession>
<evidence type="ECO:0000259" key="1">
    <source>
        <dbReference type="Pfam" id="PF00144"/>
    </source>
</evidence>
<keyword evidence="3" id="KW-1185">Reference proteome</keyword>
<name>A0A917DMM3_9BACT</name>
<dbReference type="RefSeq" id="WP_188765587.1">
    <property type="nucleotide sequence ID" value="NZ_BMKK01000003.1"/>
</dbReference>
<dbReference type="Gene3D" id="3.40.710.10">
    <property type="entry name" value="DD-peptidase/beta-lactamase superfamily"/>
    <property type="match status" value="1"/>
</dbReference>
<dbReference type="Pfam" id="PF00144">
    <property type="entry name" value="Beta-lactamase"/>
    <property type="match status" value="1"/>
</dbReference>
<reference evidence="2" key="2">
    <citation type="submission" date="2020-09" db="EMBL/GenBank/DDBJ databases">
        <authorList>
            <person name="Sun Q."/>
            <person name="Zhou Y."/>
        </authorList>
    </citation>
    <scope>NUCLEOTIDE SEQUENCE</scope>
    <source>
        <strain evidence="2">CGMCC 1.15958</strain>
    </source>
</reference>
<sequence length="517" mass="57686">MTTTRRDFIKTTGLGSIGLSILPPFYSFAETPQGLPRKSPESQGISSEGIRNFLKAIKESGLEWHSFMLLRHGNVVAEGWWKPFAAQNKHTLYSLSKSFTSTAIGFLVNEGKVSVEDQVIKFFPDETPTSPSENLKAMKIKHLLTMNTGHHTDSMPDIRAKPEQSWVKSFLEKPVEHEPSTFFMYNTGATYMLGAVLHKVTGQTLEEYLQPRLFAPLNITGYDWEKSPQGLNTAGYGLRVSTEDIAKFGQFYLLKGKWKGKQLLPESWVETATSKQTTSQAGDNDWSQGYGYQFWRCKPGFYRGDGAYGQFCMVMPEQDAVLVMTSESWNLQKSMDTAYQTILPAIKNTSLAENPAELSALKKELSELSLSVPKGSIKSSLMSKYSDKIFNVDKNAFGITQVGFGLFADAGVLRLNFGKGIEKIGFGWEKWKVNPAKQKNPFSANPIVIPSRIASTATWLNDNTLQINFKFVDQIHGDKLTVIFDDNKVSISLLSSVAENTKNNPDKREKLVGTLIA</sequence>
<protein>
    <recommendedName>
        <fullName evidence="1">Beta-lactamase-related domain-containing protein</fullName>
    </recommendedName>
</protein>
<dbReference type="InterPro" id="IPR050789">
    <property type="entry name" value="Diverse_Enzym_Activities"/>
</dbReference>
<evidence type="ECO:0000313" key="2">
    <source>
        <dbReference type="EMBL" id="GGD53064.1"/>
    </source>
</evidence>
<dbReference type="InterPro" id="IPR001466">
    <property type="entry name" value="Beta-lactam-related"/>
</dbReference>
<dbReference type="Proteomes" id="UP000609064">
    <property type="component" value="Unassembled WGS sequence"/>
</dbReference>
<dbReference type="PANTHER" id="PTHR43283">
    <property type="entry name" value="BETA-LACTAMASE-RELATED"/>
    <property type="match status" value="1"/>
</dbReference>
<proteinExistence type="predicted"/>
<evidence type="ECO:0000313" key="3">
    <source>
        <dbReference type="Proteomes" id="UP000609064"/>
    </source>
</evidence>
<dbReference type="SUPFAM" id="SSF56601">
    <property type="entry name" value="beta-lactamase/transpeptidase-like"/>
    <property type="match status" value="1"/>
</dbReference>
<dbReference type="PANTHER" id="PTHR43283:SF7">
    <property type="entry name" value="BETA-LACTAMASE-RELATED DOMAIN-CONTAINING PROTEIN"/>
    <property type="match status" value="1"/>
</dbReference>
<dbReference type="InterPro" id="IPR012338">
    <property type="entry name" value="Beta-lactam/transpept-like"/>
</dbReference>
<dbReference type="EMBL" id="BMKK01000003">
    <property type="protein sequence ID" value="GGD53064.1"/>
    <property type="molecule type" value="Genomic_DNA"/>
</dbReference>
<dbReference type="AlphaFoldDB" id="A0A917DMM3"/>
<reference evidence="2" key="1">
    <citation type="journal article" date="2014" name="Int. J. Syst. Evol. Microbiol.">
        <title>Complete genome sequence of Corynebacterium casei LMG S-19264T (=DSM 44701T), isolated from a smear-ripened cheese.</title>
        <authorList>
            <consortium name="US DOE Joint Genome Institute (JGI-PGF)"/>
            <person name="Walter F."/>
            <person name="Albersmeier A."/>
            <person name="Kalinowski J."/>
            <person name="Ruckert C."/>
        </authorList>
    </citation>
    <scope>NUCLEOTIDE SEQUENCE</scope>
    <source>
        <strain evidence="2">CGMCC 1.15958</strain>
    </source>
</reference>
<dbReference type="PROSITE" id="PS51318">
    <property type="entry name" value="TAT"/>
    <property type="match status" value="1"/>
</dbReference>
<feature type="domain" description="Beta-lactamase-related" evidence="1">
    <location>
        <begin position="66"/>
        <end position="339"/>
    </location>
</feature>
<comment type="caution">
    <text evidence="2">The sequence shown here is derived from an EMBL/GenBank/DDBJ whole genome shotgun (WGS) entry which is preliminary data.</text>
</comment>
<organism evidence="2 3">
    <name type="scientific">Emticicia aquatilis</name>
    <dbReference type="NCBI Taxonomy" id="1537369"/>
    <lineage>
        <taxon>Bacteria</taxon>
        <taxon>Pseudomonadati</taxon>
        <taxon>Bacteroidota</taxon>
        <taxon>Cytophagia</taxon>
        <taxon>Cytophagales</taxon>
        <taxon>Leadbetterellaceae</taxon>
        <taxon>Emticicia</taxon>
    </lineage>
</organism>
<dbReference type="InterPro" id="IPR006311">
    <property type="entry name" value="TAT_signal"/>
</dbReference>
<gene>
    <name evidence="2" type="ORF">GCM10011514_16510</name>
</gene>